<dbReference type="Gene3D" id="2.120.10.30">
    <property type="entry name" value="TolB, C-terminal domain"/>
    <property type="match status" value="1"/>
</dbReference>
<dbReference type="Proteomes" id="UP000294749">
    <property type="component" value="Unassembled WGS sequence"/>
</dbReference>
<dbReference type="RefSeq" id="WP_133686891.1">
    <property type="nucleotide sequence ID" value="NZ_SOAY01000010.1"/>
</dbReference>
<proteinExistence type="predicted"/>
<accession>A0A4V3ERU7</accession>
<dbReference type="PANTHER" id="PTHR47572">
    <property type="entry name" value="LIPOPROTEIN-RELATED"/>
    <property type="match status" value="1"/>
</dbReference>
<sequence>MKFYNRLIFTSLLFAAIVSCKSQQKTLVTDGSELVQVANNFSFTEGPASDKNGNVYFTDQPNNKILKWNQADNSINTFMESSGRANGLYFDNDQNLLAAADDKNELWRIHENGKIDTLITDFEGKKLNGPNDIWVDKKGGIYFTDPYYQRDYWTRKEADIKEKNVYYISPDLKNISIVAKGLAQPNGIIGTPNGKKLYVADIGDKKTYSYSIQENGTLSDRTLFTDMGSDGMTIDNLGNIYLTGEGVTIFNSKGEQLKNIPINENWTANVTFGGKNQDVLFITAMGSVYTLQMNVHGVRY</sequence>
<dbReference type="InterPro" id="IPR011042">
    <property type="entry name" value="6-blade_b-propeller_TolB-like"/>
</dbReference>
<name>A0A4V3ERU7_9FLAO</name>
<dbReference type="GO" id="GO:0016787">
    <property type="term" value="F:hydrolase activity"/>
    <property type="evidence" value="ECO:0007669"/>
    <property type="project" value="UniProtKB-KW"/>
</dbReference>
<dbReference type="PROSITE" id="PS51257">
    <property type="entry name" value="PROKAR_LIPOPROTEIN"/>
    <property type="match status" value="1"/>
</dbReference>
<keyword evidence="4" id="KW-1185">Reference proteome</keyword>
<gene>
    <name evidence="3" type="ORF">CLV90_1589</name>
</gene>
<dbReference type="EMBL" id="SOAY01000010">
    <property type="protein sequence ID" value="TDT47513.1"/>
    <property type="molecule type" value="Genomic_DNA"/>
</dbReference>
<dbReference type="OrthoDB" id="241638at2"/>
<dbReference type="InterPro" id="IPR051262">
    <property type="entry name" value="SMP-30/CGR1_Lactonase"/>
</dbReference>
<evidence type="ECO:0000259" key="2">
    <source>
        <dbReference type="Pfam" id="PF08450"/>
    </source>
</evidence>
<comment type="caution">
    <text evidence="3">The sequence shown here is derived from an EMBL/GenBank/DDBJ whole genome shotgun (WGS) entry which is preliminary data.</text>
</comment>
<dbReference type="InterPro" id="IPR013658">
    <property type="entry name" value="SGL"/>
</dbReference>
<evidence type="ECO:0000313" key="3">
    <source>
        <dbReference type="EMBL" id="TDT47513.1"/>
    </source>
</evidence>
<protein>
    <submittedName>
        <fullName evidence="3">Gluconolactonase</fullName>
    </submittedName>
</protein>
<dbReference type="Pfam" id="PF08450">
    <property type="entry name" value="SGL"/>
    <property type="match status" value="1"/>
</dbReference>
<dbReference type="SUPFAM" id="SSF63829">
    <property type="entry name" value="Calcium-dependent phosphotriesterase"/>
    <property type="match status" value="1"/>
</dbReference>
<evidence type="ECO:0000313" key="4">
    <source>
        <dbReference type="Proteomes" id="UP000294749"/>
    </source>
</evidence>
<keyword evidence="1" id="KW-0378">Hydrolase</keyword>
<organism evidence="3 4">
    <name type="scientific">Maribacter spongiicola</name>
    <dbReference type="NCBI Taxonomy" id="1206753"/>
    <lineage>
        <taxon>Bacteria</taxon>
        <taxon>Pseudomonadati</taxon>
        <taxon>Bacteroidota</taxon>
        <taxon>Flavobacteriia</taxon>
        <taxon>Flavobacteriales</taxon>
        <taxon>Flavobacteriaceae</taxon>
        <taxon>Maribacter</taxon>
    </lineage>
</organism>
<dbReference type="AlphaFoldDB" id="A0A4V3ERU7"/>
<evidence type="ECO:0000256" key="1">
    <source>
        <dbReference type="ARBA" id="ARBA00022801"/>
    </source>
</evidence>
<dbReference type="PANTHER" id="PTHR47572:SF4">
    <property type="entry name" value="LACTONASE DRP35"/>
    <property type="match status" value="1"/>
</dbReference>
<reference evidence="3 4" key="1">
    <citation type="submission" date="2019-03" db="EMBL/GenBank/DDBJ databases">
        <title>Genomic Encyclopedia of Archaeal and Bacterial Type Strains, Phase II (KMG-II): from individual species to whole genera.</title>
        <authorList>
            <person name="Goeker M."/>
        </authorList>
    </citation>
    <scope>NUCLEOTIDE SEQUENCE [LARGE SCALE GENOMIC DNA]</scope>
    <source>
        <strain evidence="3 4">DSM 25233</strain>
    </source>
</reference>
<feature type="domain" description="SMP-30/Gluconolactonase/LRE-like region" evidence="2">
    <location>
        <begin position="43"/>
        <end position="284"/>
    </location>
</feature>